<evidence type="ECO:0000313" key="1">
    <source>
        <dbReference type="EMBL" id="KWA82695.1"/>
    </source>
</evidence>
<dbReference type="AlphaFoldDB" id="A0A103PXK9"/>
<dbReference type="InterPro" id="IPR003718">
    <property type="entry name" value="OsmC/Ohr_fam"/>
</dbReference>
<reference evidence="3 4" key="1">
    <citation type="submission" date="2015-11" db="EMBL/GenBank/DDBJ databases">
        <title>Expanding the genomic diversity of Burkholderia species for the development of highly accurate diagnostics.</title>
        <authorList>
            <person name="Sahl J."/>
            <person name="Keim P."/>
            <person name="Wagner D."/>
        </authorList>
    </citation>
    <scope>NUCLEOTIDE SEQUENCE [LARGE SCALE GENOMIC DNA]</scope>
    <source>
        <strain evidence="1 3">MSMB2087WGS</strain>
        <strain evidence="2 4">MSMB2167WGS</strain>
    </source>
</reference>
<dbReference type="EMBL" id="LPIX01000006">
    <property type="protein sequence ID" value="KWE13516.1"/>
    <property type="molecule type" value="Genomic_DNA"/>
</dbReference>
<accession>A0A103PXK9</accession>
<dbReference type="InterPro" id="IPR015946">
    <property type="entry name" value="KH_dom-like_a/b"/>
</dbReference>
<dbReference type="Proteomes" id="UP000062998">
    <property type="component" value="Unassembled WGS sequence"/>
</dbReference>
<dbReference type="SUPFAM" id="SSF82784">
    <property type="entry name" value="OsmC-like"/>
    <property type="match status" value="1"/>
</dbReference>
<dbReference type="RefSeq" id="WP_059654215.1">
    <property type="nucleotide sequence ID" value="NZ_JAXKSK010000016.1"/>
</dbReference>
<evidence type="ECO:0000313" key="4">
    <source>
        <dbReference type="Proteomes" id="UP000062998"/>
    </source>
</evidence>
<gene>
    <name evidence="1" type="ORF">WL29_26120</name>
    <name evidence="2" type="ORF">WL73_30800</name>
</gene>
<organism evidence="1 3">
    <name type="scientific">Burkholderia ubonensis</name>
    <dbReference type="NCBI Taxonomy" id="101571"/>
    <lineage>
        <taxon>Bacteria</taxon>
        <taxon>Pseudomonadati</taxon>
        <taxon>Pseudomonadota</taxon>
        <taxon>Betaproteobacteria</taxon>
        <taxon>Burkholderiales</taxon>
        <taxon>Burkholderiaceae</taxon>
        <taxon>Burkholderia</taxon>
        <taxon>Burkholderia cepacia complex</taxon>
    </lineage>
</organism>
<evidence type="ECO:0000313" key="3">
    <source>
        <dbReference type="Proteomes" id="UP000060630"/>
    </source>
</evidence>
<evidence type="ECO:0000313" key="2">
    <source>
        <dbReference type="EMBL" id="KWE13516.1"/>
    </source>
</evidence>
<dbReference type="EMBL" id="LPHD01000064">
    <property type="protein sequence ID" value="KWA82695.1"/>
    <property type="molecule type" value="Genomic_DNA"/>
</dbReference>
<comment type="caution">
    <text evidence="1">The sequence shown here is derived from an EMBL/GenBank/DDBJ whole genome shotgun (WGS) entry which is preliminary data.</text>
</comment>
<protein>
    <submittedName>
        <fullName evidence="1">Peroxiredoxin</fullName>
    </submittedName>
</protein>
<dbReference type="Gene3D" id="3.30.300.20">
    <property type="match status" value="1"/>
</dbReference>
<dbReference type="Proteomes" id="UP000060630">
    <property type="component" value="Unassembled WGS sequence"/>
</dbReference>
<name>A0A103PXK9_9BURK</name>
<dbReference type="InterPro" id="IPR036102">
    <property type="entry name" value="OsmC/Ohrsf"/>
</dbReference>
<dbReference type="Pfam" id="PF02566">
    <property type="entry name" value="OsmC"/>
    <property type="match status" value="1"/>
</dbReference>
<proteinExistence type="predicted"/>
<sequence length="155" mass="16642">MSEERVSVDVAQRERFHFEVRFTGTDLPMMLTDEPPPLGLGSGPNPVRLLAASVAHCLAASLLFALEKQRIDPQPVAAHIDVDMVQNETGRVRVGSMAVQLTIGKAWADLAQASRALEQFDAYCVVTESVRAGIPVSVDVCDVNGAVLADVQTSL</sequence>
<dbReference type="OrthoDB" id="5297623at2"/>